<evidence type="ECO:0000313" key="2">
    <source>
        <dbReference type="EMBL" id="MBX7457732.1"/>
    </source>
</evidence>
<evidence type="ECO:0000256" key="1">
    <source>
        <dbReference type="SAM" id="SignalP"/>
    </source>
</evidence>
<comment type="caution">
    <text evidence="2">The sequence shown here is derived from an EMBL/GenBank/DDBJ whole genome shotgun (WGS) entry which is preliminary data.</text>
</comment>
<organism evidence="2 3">
    <name type="scientific">Qipengyuania polymorpha</name>
    <dbReference type="NCBI Taxonomy" id="2867234"/>
    <lineage>
        <taxon>Bacteria</taxon>
        <taxon>Pseudomonadati</taxon>
        <taxon>Pseudomonadota</taxon>
        <taxon>Alphaproteobacteria</taxon>
        <taxon>Sphingomonadales</taxon>
        <taxon>Erythrobacteraceae</taxon>
        <taxon>Qipengyuania</taxon>
    </lineage>
</organism>
<protein>
    <recommendedName>
        <fullName evidence="4">YARHG domain-containing protein</fullName>
    </recommendedName>
</protein>
<dbReference type="RefSeq" id="WP_221573168.1">
    <property type="nucleotide sequence ID" value="NZ_JAIGNK010000002.1"/>
</dbReference>
<evidence type="ECO:0008006" key="4">
    <source>
        <dbReference type="Google" id="ProtNLM"/>
    </source>
</evidence>
<dbReference type="Proteomes" id="UP000783253">
    <property type="component" value="Unassembled WGS sequence"/>
</dbReference>
<keyword evidence="1" id="KW-0732">Signal</keyword>
<name>A0ABS7IW41_9SPHN</name>
<feature type="signal peptide" evidence="1">
    <location>
        <begin position="1"/>
        <end position="21"/>
    </location>
</feature>
<reference evidence="2 3" key="1">
    <citation type="submission" date="2021-08" db="EMBL/GenBank/DDBJ databases">
        <title>Comparative Genomics Analysis of the Genus Qipengyuania Reveals Extensive Genetic Diversity and Metabolic Versatility, Including the Description of Fifteen Novel Species.</title>
        <authorList>
            <person name="Liu Y."/>
        </authorList>
    </citation>
    <scope>NUCLEOTIDE SEQUENCE [LARGE SCALE GENOMIC DNA]</scope>
    <source>
        <strain evidence="2 3">1NDH17</strain>
    </source>
</reference>
<evidence type="ECO:0000313" key="3">
    <source>
        <dbReference type="Proteomes" id="UP000783253"/>
    </source>
</evidence>
<gene>
    <name evidence="2" type="ORF">K3152_05700</name>
</gene>
<proteinExistence type="predicted"/>
<feature type="chain" id="PRO_5047330936" description="YARHG domain-containing protein" evidence="1">
    <location>
        <begin position="22"/>
        <end position="339"/>
    </location>
</feature>
<sequence>MRKYCVIGGVITAISSSPVFAQSSDCDSVLIEQTDYLQEDTLESLAWMRMINKDNYEQARKKANLYTAYFVGDYSSFDKKRSSLLSKENYSQHYSNSRETFKASLSADQVDAWSSCVGKETALYTYYRDITPMRATLVVGWAAPATVGAIELTSFEASGVEGLAVDQDGDELLGERAFLLTRLEEGAEVSGVVNGVAGQNRQAYQSSFFIPAWSQPVDEEIEPPVHIVVNLAGQKLKTIGYWSGGANSSTFDCRGATPNNMTYIELEVSSKNHGKKQTCGINPVGVGKGYCDGYNEYCVEYTIKRGCYVSTEWLNWYEYTAQRNKLPYSLEAACTPSNP</sequence>
<accession>A0ABS7IW41</accession>
<dbReference type="EMBL" id="JAIGNK010000002">
    <property type="protein sequence ID" value="MBX7457732.1"/>
    <property type="molecule type" value="Genomic_DNA"/>
</dbReference>
<keyword evidence="3" id="KW-1185">Reference proteome</keyword>